<name>A0A5K1UJ88_ENTHI</name>
<dbReference type="OMA" id="HSNLFYN"/>
<sequence>MTLEQNLIPLTWDDVINDWNIDDSHVYFNFDDKYNYLTYFPLYVKFATTSVQHRHTLFQLFDSLKYLCKTDKEFNLLFWKYLMKTKPLPSREVVPITLPQPDSEKCFFNLELKFQQNKIMIEFHSELALFRDREIPSNTTNRHNSIQSLFNDKISALVLPLARYDHNSIQQQITSVAKYDVLFGSYNQQLLEINKKHPTMEYGDFFITMHSNLFYHMILHCKFQQPFILDNPSKNQRFYSNLIFYLHRCKTNELYFCMHELDTSELPKRVISVFSAVRQAILYDGYTSLRKIVFICPDTDLNLLQLKTNFDESFLN</sequence>
<evidence type="ECO:0000313" key="2">
    <source>
        <dbReference type="Proteomes" id="UP000078387"/>
    </source>
</evidence>
<dbReference type="VEuPathDB" id="AmoebaDB:KM1_122080"/>
<reference evidence="1 2" key="1">
    <citation type="submission" date="2016-05" db="EMBL/GenBank/DDBJ databases">
        <title>First whole genome sequencing of Entamoeba histolytica HM1:IMSS-clone-6.</title>
        <authorList>
            <person name="Mukherjee Avik.K."/>
            <person name="Izumyama S."/>
            <person name="Nakada-Tsukui K."/>
            <person name="Nozaki T."/>
        </authorList>
    </citation>
    <scope>NUCLEOTIDE SEQUENCE [LARGE SCALE GENOMIC DNA]</scope>
    <source>
        <strain evidence="1 2">HM1:IMSS clone 6</strain>
    </source>
</reference>
<dbReference type="Proteomes" id="UP000078387">
    <property type="component" value="Unassembled WGS sequence"/>
</dbReference>
<dbReference type="VEuPathDB" id="AmoebaDB:EHI5A_035110"/>
<dbReference type="EMBL" id="BDEQ01000001">
    <property type="protein sequence ID" value="GAT97534.1"/>
    <property type="molecule type" value="Genomic_DNA"/>
</dbReference>
<organism evidence="1 2">
    <name type="scientific">Entamoeba histolytica</name>
    <dbReference type="NCBI Taxonomy" id="5759"/>
    <lineage>
        <taxon>Eukaryota</taxon>
        <taxon>Amoebozoa</taxon>
        <taxon>Evosea</taxon>
        <taxon>Archamoebae</taxon>
        <taxon>Mastigamoebida</taxon>
        <taxon>Entamoebidae</taxon>
        <taxon>Entamoeba</taxon>
    </lineage>
</organism>
<dbReference type="VEuPathDB" id="AmoebaDB:EHI8A_065670"/>
<dbReference type="VEuPathDB" id="AmoebaDB:EHI_200030"/>
<evidence type="ECO:0000313" key="1">
    <source>
        <dbReference type="EMBL" id="GAT97534.1"/>
    </source>
</evidence>
<gene>
    <name evidence="1" type="ORF">CL6EHI_200030</name>
</gene>
<comment type="caution">
    <text evidence="1">The sequence shown here is derived from an EMBL/GenBank/DDBJ whole genome shotgun (WGS) entry which is preliminary data.</text>
</comment>
<dbReference type="VEuPathDB" id="AmoebaDB:EHI7A_062340"/>
<dbReference type="AlphaFoldDB" id="A0A5K1UJ88"/>
<proteinExistence type="predicted"/>
<accession>A0A5K1UJ88</accession>
<protein>
    <submittedName>
        <fullName evidence="1">Uncharacterized protein</fullName>
    </submittedName>
</protein>